<dbReference type="Pfam" id="PF01390">
    <property type="entry name" value="SEA"/>
    <property type="match status" value="1"/>
</dbReference>
<evidence type="ECO:0000256" key="12">
    <source>
        <dbReference type="SAM" id="Phobius"/>
    </source>
</evidence>
<evidence type="ECO:0000256" key="3">
    <source>
        <dbReference type="ARBA" id="ARBA00022475"/>
    </source>
</evidence>
<dbReference type="GO" id="GO:0007166">
    <property type="term" value="P:cell surface receptor signaling pathway"/>
    <property type="evidence" value="ECO:0007669"/>
    <property type="project" value="InterPro"/>
</dbReference>
<dbReference type="GO" id="GO:0007189">
    <property type="term" value="P:adenylate cyclase-activating G protein-coupled receptor signaling pathway"/>
    <property type="evidence" value="ECO:0007669"/>
    <property type="project" value="TreeGrafter"/>
</dbReference>
<dbReference type="EMBL" id="JAYKXH010000014">
    <property type="protein sequence ID" value="KAK7146209.1"/>
    <property type="molecule type" value="Genomic_DNA"/>
</dbReference>
<comment type="subcellular location">
    <subcellularLocation>
        <location evidence="1">Cell membrane</location>
        <topology evidence="1">Multi-pass membrane protein</topology>
    </subcellularLocation>
</comment>
<dbReference type="SUPFAM" id="SSF82671">
    <property type="entry name" value="SEA domain"/>
    <property type="match status" value="1"/>
</dbReference>
<dbReference type="PANTHER" id="PTHR45813">
    <property type="entry name" value="IG-LIKE DOMAIN-CONTAINING PROTEIN"/>
    <property type="match status" value="1"/>
</dbReference>
<dbReference type="PROSITE" id="PS50261">
    <property type="entry name" value="G_PROTEIN_RECEP_F2_4"/>
    <property type="match status" value="1"/>
</dbReference>
<keyword evidence="7 12" id="KW-0472">Membrane</keyword>
<dbReference type="SUPFAM" id="SSF81321">
    <property type="entry name" value="Family A G protein-coupled receptor-like"/>
    <property type="match status" value="1"/>
</dbReference>
<evidence type="ECO:0000256" key="10">
    <source>
        <dbReference type="ARBA" id="ARBA00023319"/>
    </source>
</evidence>
<evidence type="ECO:0000256" key="8">
    <source>
        <dbReference type="ARBA" id="ARBA00023157"/>
    </source>
</evidence>
<comment type="similarity">
    <text evidence="2">Belongs to the G-protein coupled receptor 2 family. Adhesion G-protein coupled receptor (ADGR) subfamily.</text>
</comment>
<evidence type="ECO:0000256" key="1">
    <source>
        <dbReference type="ARBA" id="ARBA00004651"/>
    </source>
</evidence>
<feature type="transmembrane region" description="Helical" evidence="12">
    <location>
        <begin position="1245"/>
        <end position="1269"/>
    </location>
</feature>
<evidence type="ECO:0008006" key="19">
    <source>
        <dbReference type="Google" id="ProtNLM"/>
    </source>
</evidence>
<dbReference type="GO" id="GO:0004930">
    <property type="term" value="F:G protein-coupled receptor activity"/>
    <property type="evidence" value="ECO:0007669"/>
    <property type="project" value="InterPro"/>
</dbReference>
<dbReference type="InterPro" id="IPR046338">
    <property type="entry name" value="GAIN_dom_sf"/>
</dbReference>
<feature type="domain" description="G-protein coupled receptors family 2 profile 2" evidence="15">
    <location>
        <begin position="1086"/>
        <end position="1343"/>
    </location>
</feature>
<evidence type="ECO:0000313" key="17">
    <source>
        <dbReference type="EMBL" id="KAK7146209.1"/>
    </source>
</evidence>
<feature type="transmembrane region" description="Helical" evidence="12">
    <location>
        <begin position="1084"/>
        <end position="1107"/>
    </location>
</feature>
<reference evidence="17 18" key="1">
    <citation type="submission" date="2024-02" db="EMBL/GenBank/DDBJ databases">
        <title>Chromosome-level genome assembly of the Eurasian Minnow (Phoxinus phoxinus).</title>
        <authorList>
            <person name="Oriowo T.O."/>
            <person name="Martin S."/>
            <person name="Stange M."/>
            <person name="Chrysostomakis Y."/>
            <person name="Brown T."/>
            <person name="Winkler S."/>
            <person name="Kukowka S."/>
            <person name="Myers E.W."/>
            <person name="Bohne A."/>
        </authorList>
    </citation>
    <scope>NUCLEOTIDE SEQUENCE [LARGE SCALE GENOMIC DNA]</scope>
    <source>
        <strain evidence="17">ZFMK-TIS-60720</strain>
        <tissue evidence="17">Whole Organism</tissue>
    </source>
</reference>
<evidence type="ECO:0000259" key="13">
    <source>
        <dbReference type="PROSITE" id="PS50024"/>
    </source>
</evidence>
<comment type="caution">
    <text evidence="17">The sequence shown here is derived from an EMBL/GenBank/DDBJ whole genome shotgun (WGS) entry which is preliminary data.</text>
</comment>
<dbReference type="InterPro" id="IPR036179">
    <property type="entry name" value="Ig-like_dom_sf"/>
</dbReference>
<feature type="compositionally biased region" description="Low complexity" evidence="11">
    <location>
        <begin position="416"/>
        <end position="437"/>
    </location>
</feature>
<dbReference type="PRINTS" id="PR00249">
    <property type="entry name" value="GPCRSECRETIN"/>
</dbReference>
<feature type="region of interest" description="Disordered" evidence="11">
    <location>
        <begin position="411"/>
        <end position="457"/>
    </location>
</feature>
<feature type="domain" description="Ig-like" evidence="16">
    <location>
        <begin position="559"/>
        <end position="644"/>
    </location>
</feature>
<evidence type="ECO:0000259" key="14">
    <source>
        <dbReference type="PROSITE" id="PS50221"/>
    </source>
</evidence>
<evidence type="ECO:0000313" key="18">
    <source>
        <dbReference type="Proteomes" id="UP001364617"/>
    </source>
</evidence>
<dbReference type="InterPro" id="IPR057400">
    <property type="entry name" value="ADGRF3/5_N"/>
</dbReference>
<feature type="region of interest" description="Disordered" evidence="11">
    <location>
        <begin position="338"/>
        <end position="364"/>
    </location>
</feature>
<feature type="transmembrane region" description="Helical" evidence="12">
    <location>
        <begin position="1319"/>
        <end position="1341"/>
    </location>
</feature>
<dbReference type="PANTHER" id="PTHR45813:SF4">
    <property type="entry name" value="ADHESION G PROTEIN-COUPLED RECEPTOR F5"/>
    <property type="match status" value="1"/>
</dbReference>
<evidence type="ECO:0000256" key="2">
    <source>
        <dbReference type="ARBA" id="ARBA00007343"/>
    </source>
</evidence>
<feature type="domain" description="SEA" evidence="13">
    <location>
        <begin position="464"/>
        <end position="569"/>
    </location>
</feature>
<dbReference type="Gene3D" id="2.60.220.50">
    <property type="match status" value="1"/>
</dbReference>
<dbReference type="InterPro" id="IPR017981">
    <property type="entry name" value="GPCR_2-like_7TM"/>
</dbReference>
<dbReference type="InterPro" id="IPR007110">
    <property type="entry name" value="Ig-like_dom"/>
</dbReference>
<dbReference type="GO" id="GO:0005886">
    <property type="term" value="C:plasma membrane"/>
    <property type="evidence" value="ECO:0007669"/>
    <property type="project" value="UniProtKB-SubCell"/>
</dbReference>
<dbReference type="InterPro" id="IPR003598">
    <property type="entry name" value="Ig_sub2"/>
</dbReference>
<feature type="transmembrane region" description="Helical" evidence="12">
    <location>
        <begin position="1128"/>
        <end position="1149"/>
    </location>
</feature>
<dbReference type="PROSITE" id="PS50221">
    <property type="entry name" value="GAIN_B"/>
    <property type="match status" value="1"/>
</dbReference>
<dbReference type="InterPro" id="IPR008078">
    <property type="entry name" value="GPCR_2_Ig-hepta-like_rcpt"/>
</dbReference>
<accession>A0AAN9H174</accession>
<dbReference type="InterPro" id="IPR000203">
    <property type="entry name" value="GPS"/>
</dbReference>
<dbReference type="SMART" id="SM00303">
    <property type="entry name" value="GPS"/>
    <property type="match status" value="1"/>
</dbReference>
<proteinExistence type="inferred from homology"/>
<organism evidence="17 18">
    <name type="scientific">Phoxinus phoxinus</name>
    <name type="common">Eurasian minnow</name>
    <dbReference type="NCBI Taxonomy" id="58324"/>
    <lineage>
        <taxon>Eukaryota</taxon>
        <taxon>Metazoa</taxon>
        <taxon>Chordata</taxon>
        <taxon>Craniata</taxon>
        <taxon>Vertebrata</taxon>
        <taxon>Euteleostomi</taxon>
        <taxon>Actinopterygii</taxon>
        <taxon>Neopterygii</taxon>
        <taxon>Teleostei</taxon>
        <taxon>Ostariophysi</taxon>
        <taxon>Cypriniformes</taxon>
        <taxon>Leuciscidae</taxon>
        <taxon>Phoxininae</taxon>
        <taxon>Phoxinus</taxon>
    </lineage>
</organism>
<dbReference type="PRINTS" id="PR01695">
    <property type="entry name" value="IGHEPTARCPTR"/>
</dbReference>
<gene>
    <name evidence="17" type="ORF">R3I93_013838</name>
</gene>
<dbReference type="Pfam" id="PF01825">
    <property type="entry name" value="GPS"/>
    <property type="match status" value="1"/>
</dbReference>
<feature type="transmembrane region" description="Helical" evidence="12">
    <location>
        <begin position="1289"/>
        <end position="1313"/>
    </location>
</feature>
<name>A0AAN9H174_9TELE</name>
<evidence type="ECO:0000256" key="7">
    <source>
        <dbReference type="ARBA" id="ARBA00023136"/>
    </source>
</evidence>
<evidence type="ECO:0000256" key="5">
    <source>
        <dbReference type="ARBA" id="ARBA00022729"/>
    </source>
</evidence>
<dbReference type="SMART" id="SM00408">
    <property type="entry name" value="IGc2"/>
    <property type="match status" value="1"/>
</dbReference>
<protein>
    <recommendedName>
        <fullName evidence="19">Adhesion G protein-coupled receptor F5-like</fullName>
    </recommendedName>
</protein>
<dbReference type="InterPro" id="IPR013151">
    <property type="entry name" value="Immunoglobulin_dom"/>
</dbReference>
<dbReference type="InterPro" id="IPR000082">
    <property type="entry name" value="SEA_dom"/>
</dbReference>
<dbReference type="FunFam" id="1.20.1070.10:FF:000058">
    <property type="entry name" value="Adhesion G protein-coupled receptor F5"/>
    <property type="match status" value="1"/>
</dbReference>
<dbReference type="InterPro" id="IPR036364">
    <property type="entry name" value="SEA_dom_sf"/>
</dbReference>
<keyword evidence="3" id="KW-1003">Cell membrane</keyword>
<evidence type="ECO:0000259" key="15">
    <source>
        <dbReference type="PROSITE" id="PS50261"/>
    </source>
</evidence>
<keyword evidence="6 12" id="KW-1133">Transmembrane helix</keyword>
<keyword evidence="9" id="KW-0325">Glycoprotein</keyword>
<dbReference type="Gene3D" id="3.30.70.960">
    <property type="entry name" value="SEA domain"/>
    <property type="match status" value="1"/>
</dbReference>
<dbReference type="InterPro" id="IPR057244">
    <property type="entry name" value="GAIN_B"/>
</dbReference>
<feature type="compositionally biased region" description="Low complexity" evidence="11">
    <location>
        <begin position="343"/>
        <end position="364"/>
    </location>
</feature>
<evidence type="ECO:0000256" key="9">
    <source>
        <dbReference type="ARBA" id="ARBA00023180"/>
    </source>
</evidence>
<evidence type="ECO:0000256" key="4">
    <source>
        <dbReference type="ARBA" id="ARBA00022692"/>
    </source>
</evidence>
<dbReference type="InterPro" id="IPR013783">
    <property type="entry name" value="Ig-like_fold"/>
</dbReference>
<dbReference type="PROSITE" id="PS50024">
    <property type="entry name" value="SEA"/>
    <property type="match status" value="1"/>
</dbReference>
<dbReference type="Gene3D" id="1.20.1070.10">
    <property type="entry name" value="Rhodopsin 7-helix transmembrane proteins"/>
    <property type="match status" value="1"/>
</dbReference>
<dbReference type="PROSITE" id="PS50835">
    <property type="entry name" value="IG_LIKE"/>
    <property type="match status" value="1"/>
</dbReference>
<dbReference type="Proteomes" id="UP001364617">
    <property type="component" value="Unassembled WGS sequence"/>
</dbReference>
<feature type="transmembrane region" description="Helical" evidence="12">
    <location>
        <begin position="1161"/>
        <end position="1186"/>
    </location>
</feature>
<feature type="transmembrane region" description="Helical" evidence="12">
    <location>
        <begin position="1198"/>
        <end position="1225"/>
    </location>
</feature>
<dbReference type="SUPFAM" id="SSF48726">
    <property type="entry name" value="Immunoglobulin"/>
    <property type="match status" value="1"/>
</dbReference>
<dbReference type="Pfam" id="PF00002">
    <property type="entry name" value="7tm_2"/>
    <property type="match status" value="1"/>
</dbReference>
<dbReference type="Pfam" id="PF00047">
    <property type="entry name" value="ig"/>
    <property type="match status" value="1"/>
</dbReference>
<keyword evidence="18" id="KW-1185">Reference proteome</keyword>
<feature type="domain" description="GAIN-B" evidence="14">
    <location>
        <begin position="917"/>
        <end position="1082"/>
    </location>
</feature>
<evidence type="ECO:0000256" key="11">
    <source>
        <dbReference type="SAM" id="MobiDB-lite"/>
    </source>
</evidence>
<keyword evidence="8" id="KW-1015">Disulfide bond</keyword>
<dbReference type="Pfam" id="PF25387">
    <property type="entry name" value="ADGRF3_N"/>
    <property type="match status" value="3"/>
</dbReference>
<keyword evidence="10" id="KW-0393">Immunoglobulin domain</keyword>
<evidence type="ECO:0000259" key="16">
    <source>
        <dbReference type="PROSITE" id="PS50835"/>
    </source>
</evidence>
<feature type="compositionally biased region" description="Low complexity" evidence="11">
    <location>
        <begin position="444"/>
        <end position="457"/>
    </location>
</feature>
<evidence type="ECO:0000256" key="6">
    <source>
        <dbReference type="ARBA" id="ARBA00022989"/>
    </source>
</evidence>
<dbReference type="InterPro" id="IPR051587">
    <property type="entry name" value="Adhesion_GPCR"/>
</dbReference>
<sequence length="1410" mass="153848">MCVKKGIKISSANITTVCLSNSSKTECKCENRYTWPSEQCSKHGVCGHSQNGTCGCIASLPTEGAFCRPPPAPLKSFKYSIDIKINASNEAVIEHLRALIRGQTFPICVKKGIKISSANITTVCFSNSSKTECKCEHRYSWPSEQCSKHGVCGHSQNGTCGCIASLPTEGAFCRPPPAPLKSFKYTIDIKINASKEAVIEHLRALIRGQKFPMCVKKGIKISSANITTVCLSNSSKTECKCENRYSWPSEQCSKHGVCGHSQNGTCGCIASLPTDGAFCRPPPAPLKSFKYTIDIKINASNEAVIEHLRALIRGQKFPICVKKGMKISSANITTGCPIPPTTTPNTSVSSTSTPSVPTAKSTDVTSLSILTPSTNSTTITSAPASTPTVETTKFTITTKNTTAVTSALMSNSTPVTNTGQSTTTKPPTTVQKTNVSTAPPPTTKPITTKPPTATPAIPTTTTQMVVKRQLSLSIDEIFDANLNNQTSDKFKKYKSDIEKAINSSYKDEKGFISAIVTGFRPGSVIVDFLITSDEGINITEEINSAICEKMKVLNFKVDPTSVAETDNKNLSNPRGPVFPEQNLQLICPATNFSGNVDWKFQGKIVQNSSRYALDGLNLTVQSVTIRDNGRYECVYNTTTGLHITWDRIDYIKPYPSMRVPTNKTYKCENKVVYLDCCVHSDYSVQWVQDKKMLSSKTDSLKCITQQFPIFSGSSCGKKSTFTCKLNNTDLLEFSYSSMAVDLFVNNPLPPGTVACFDEVYGFGTFGDRPAVGDCEKNQVGLREGVCQSNGVWKTVKDNCVLRVIYDLEQESKVVDSATLSEFMIKVKNATTVYIGDAVQSQATVSTIVGILNNIAAVSQSFMLDEVVLTNFLNIVDVISSESAKLAWVELNSNAASQGDSSQLLNSIENVIKATSDTNFNIKSPSNSFLFKKVTTSVDFRDVLRLNSTAEIFIPDITSNRTNVTITAVAFSSLGNVMPARNRTDNLNKTENIINGLIVVVKTSKPINNIELSFEKRSNTVTQNNNSVNLGNPQCAFWDFNLFNRTGGWDSTGCEVIQINGIVTCHCNHTTSFSILMSPYSPEDLALSVITYVGVAISIASLVVCLIIETIIWKEISKNSTSYIRHVCLVNIALSLLIADICFIIAAAIAKPGEDYINSCSAAVFFTHFFYLALFFWMMVSAFLLLYRTIMVFSQISTSVMMAVVFIVGYGAPLLISVITVASTAGSQQYVTQNGTCWLNWDISRTLLAFVIPAVVIVVVNIIVVVIVMVKMLRGRVGETNREEKNILVVILRSVAILTPLFGITWGLGLGIVIQPKALALHYLFTIFNSLQGFLILVLGLLMDKRVRETLKARLARPTGPRATYSVEDYSHSSSSNRTTFTDVFNTILRRGRNAGANIGSSHSSQRFLNT</sequence>
<keyword evidence="4 12" id="KW-0812">Transmembrane</keyword>
<keyword evidence="5" id="KW-0732">Signal</keyword>
<dbReference type="InterPro" id="IPR000832">
    <property type="entry name" value="GPCR_2_secretin-like"/>
</dbReference>
<dbReference type="Gene3D" id="2.60.40.10">
    <property type="entry name" value="Immunoglobulins"/>
    <property type="match status" value="1"/>
</dbReference>